<dbReference type="Pfam" id="PF00144">
    <property type="entry name" value="Beta-lactamase"/>
    <property type="match status" value="1"/>
</dbReference>
<keyword evidence="3" id="KW-0732">Signal</keyword>
<dbReference type="EMBL" id="QLMA01000004">
    <property type="protein sequence ID" value="RAJ81993.1"/>
    <property type="molecule type" value="Genomic_DNA"/>
</dbReference>
<dbReference type="InterPro" id="IPR001466">
    <property type="entry name" value="Beta-lactam-related"/>
</dbReference>
<dbReference type="InterPro" id="IPR012338">
    <property type="entry name" value="Beta-lactam/transpept-like"/>
</dbReference>
<comment type="caution">
    <text evidence="5">The sequence shown here is derived from an EMBL/GenBank/DDBJ whole genome shotgun (WGS) entry which is preliminary data.</text>
</comment>
<feature type="domain" description="Beta-lactamase-related" evidence="4">
    <location>
        <begin position="27"/>
        <end position="339"/>
    </location>
</feature>
<dbReference type="RefSeq" id="WP_111592545.1">
    <property type="nucleotide sequence ID" value="NZ_QLMA01000004.1"/>
</dbReference>
<dbReference type="Gene3D" id="3.40.710.10">
    <property type="entry name" value="DD-peptidase/beta-lactamase superfamily"/>
    <property type="match status" value="1"/>
</dbReference>
<evidence type="ECO:0000256" key="2">
    <source>
        <dbReference type="ARBA" id="ARBA00023136"/>
    </source>
</evidence>
<dbReference type="OrthoDB" id="1522765at2"/>
<dbReference type="GO" id="GO:0016020">
    <property type="term" value="C:membrane"/>
    <property type="evidence" value="ECO:0007669"/>
    <property type="project" value="UniProtKB-SubCell"/>
</dbReference>
<proteinExistence type="predicted"/>
<dbReference type="SUPFAM" id="SSF56601">
    <property type="entry name" value="beta-lactamase/transpeptidase-like"/>
    <property type="match status" value="1"/>
</dbReference>
<dbReference type="PANTHER" id="PTHR46825">
    <property type="entry name" value="D-ALANYL-D-ALANINE-CARBOXYPEPTIDASE/ENDOPEPTIDASE AMPH"/>
    <property type="match status" value="1"/>
</dbReference>
<reference evidence="5 6" key="1">
    <citation type="submission" date="2018-06" db="EMBL/GenBank/DDBJ databases">
        <title>Genomic Encyclopedia of Archaeal and Bacterial Type Strains, Phase II (KMG-II): from individual species to whole genera.</title>
        <authorList>
            <person name="Goeker M."/>
        </authorList>
    </citation>
    <scope>NUCLEOTIDE SEQUENCE [LARGE SCALE GENOMIC DNA]</scope>
    <source>
        <strain evidence="5 6">DSM 29821</strain>
    </source>
</reference>
<accession>A0A327W042</accession>
<feature type="chain" id="PRO_5016430696" evidence="3">
    <location>
        <begin position="18"/>
        <end position="354"/>
    </location>
</feature>
<keyword evidence="2" id="KW-0472">Membrane</keyword>
<sequence length="354" mass="39673">MKLLIALLLLVSTGTYAQRHSNFADSIRQHYNIPELAYAVVCDTGVMETQIFGTKKINSHLPAAPSDRFRIGSNTKAITSLLIAQQIQAGRLTWNTPFFAIFPELKAKSKPCYYDMTVADLLSFRNPLMPYSYGNEEPRKNQFPGTPSQQRMQFAAWLLQQPPNTSTGELKYSNAGYVLAGALLEKISGHTYEELLQNLNTSLSIHLQTGSPNEKDSTQTWGHNDHLQPEASAENYKLNWLMAAGNVNTNLSDYTILLSQQLKAFKGASPLLDSATVNFLHFGRHTFAMGWFWEVNKQGHQVSSNTGNPGTFITRVVMIPAVNRAYVVFTNYQEDKVYEGVNALITRLQSYYGE</sequence>
<keyword evidence="6" id="KW-1185">Reference proteome</keyword>
<evidence type="ECO:0000259" key="4">
    <source>
        <dbReference type="Pfam" id="PF00144"/>
    </source>
</evidence>
<protein>
    <submittedName>
        <fullName evidence="5">CubicO group peptidase (Beta-lactamase class C family)</fullName>
    </submittedName>
</protein>
<evidence type="ECO:0000256" key="1">
    <source>
        <dbReference type="ARBA" id="ARBA00004370"/>
    </source>
</evidence>
<dbReference type="AlphaFoldDB" id="A0A327W042"/>
<evidence type="ECO:0000313" key="5">
    <source>
        <dbReference type="EMBL" id="RAJ81993.1"/>
    </source>
</evidence>
<comment type="subcellular location">
    <subcellularLocation>
        <location evidence="1">Membrane</location>
    </subcellularLocation>
</comment>
<dbReference type="InterPro" id="IPR050491">
    <property type="entry name" value="AmpC-like"/>
</dbReference>
<dbReference type="Proteomes" id="UP000249819">
    <property type="component" value="Unassembled WGS sequence"/>
</dbReference>
<evidence type="ECO:0000313" key="6">
    <source>
        <dbReference type="Proteomes" id="UP000249819"/>
    </source>
</evidence>
<organism evidence="5 6">
    <name type="scientific">Chitinophaga dinghuensis</name>
    <dbReference type="NCBI Taxonomy" id="1539050"/>
    <lineage>
        <taxon>Bacteria</taxon>
        <taxon>Pseudomonadati</taxon>
        <taxon>Bacteroidota</taxon>
        <taxon>Chitinophagia</taxon>
        <taxon>Chitinophagales</taxon>
        <taxon>Chitinophagaceae</taxon>
        <taxon>Chitinophaga</taxon>
    </lineage>
</organism>
<name>A0A327W042_9BACT</name>
<feature type="signal peptide" evidence="3">
    <location>
        <begin position="1"/>
        <end position="17"/>
    </location>
</feature>
<evidence type="ECO:0000256" key="3">
    <source>
        <dbReference type="SAM" id="SignalP"/>
    </source>
</evidence>
<gene>
    <name evidence="5" type="ORF">CLV59_104218</name>
</gene>
<dbReference type="PANTHER" id="PTHR46825:SF11">
    <property type="entry name" value="PENICILLIN-BINDING PROTEIN 4"/>
    <property type="match status" value="1"/>
</dbReference>